<dbReference type="Gene3D" id="1.10.260.40">
    <property type="entry name" value="lambda repressor-like DNA-binding domains"/>
    <property type="match status" value="1"/>
</dbReference>
<proteinExistence type="inferred from homology"/>
<comment type="similarity">
    <text evidence="7">Belongs to the POU transcription factor family. Class-6 subfamily.</text>
</comment>
<dbReference type="PROSITE" id="PS00465">
    <property type="entry name" value="POU_2"/>
    <property type="match status" value="1"/>
</dbReference>
<dbReference type="Proteomes" id="UP000887013">
    <property type="component" value="Unassembled WGS sequence"/>
</dbReference>
<name>A0A8X6PYG8_NEPPI</name>
<dbReference type="CDD" id="cd00086">
    <property type="entry name" value="homeodomain"/>
    <property type="match status" value="1"/>
</dbReference>
<feature type="domain" description="POU-specific" evidence="12">
    <location>
        <begin position="537"/>
        <end position="611"/>
    </location>
</feature>
<dbReference type="InterPro" id="IPR050255">
    <property type="entry name" value="POU_domain_TF"/>
</dbReference>
<dbReference type="OrthoDB" id="10066259at2759"/>
<dbReference type="GO" id="GO:0005634">
    <property type="term" value="C:nucleus"/>
    <property type="evidence" value="ECO:0007669"/>
    <property type="project" value="UniProtKB-SubCell"/>
</dbReference>
<keyword evidence="6 8" id="KW-0539">Nucleus</keyword>
<organism evidence="13 14">
    <name type="scientific">Nephila pilipes</name>
    <name type="common">Giant wood spider</name>
    <name type="synonym">Nephila maculata</name>
    <dbReference type="NCBI Taxonomy" id="299642"/>
    <lineage>
        <taxon>Eukaryota</taxon>
        <taxon>Metazoa</taxon>
        <taxon>Ecdysozoa</taxon>
        <taxon>Arthropoda</taxon>
        <taxon>Chelicerata</taxon>
        <taxon>Arachnida</taxon>
        <taxon>Araneae</taxon>
        <taxon>Araneomorphae</taxon>
        <taxon>Entelegynae</taxon>
        <taxon>Araneoidea</taxon>
        <taxon>Nephilidae</taxon>
        <taxon>Nephila</taxon>
    </lineage>
</organism>
<evidence type="ECO:0000256" key="10">
    <source>
        <dbReference type="RuleBase" id="RU361194"/>
    </source>
</evidence>
<dbReference type="Pfam" id="PF00157">
    <property type="entry name" value="Pou"/>
    <property type="match status" value="1"/>
</dbReference>
<comment type="subcellular location">
    <subcellularLocation>
        <location evidence="1 8 9">Nucleus</location>
    </subcellularLocation>
</comment>
<accession>A0A8X6PYG8</accession>
<reference evidence="13" key="1">
    <citation type="submission" date="2020-08" db="EMBL/GenBank/DDBJ databases">
        <title>Multicomponent nature underlies the extraordinary mechanical properties of spider dragline silk.</title>
        <authorList>
            <person name="Kono N."/>
            <person name="Nakamura H."/>
            <person name="Mori M."/>
            <person name="Yoshida Y."/>
            <person name="Ohtoshi R."/>
            <person name="Malay A.D."/>
            <person name="Moran D.A.P."/>
            <person name="Tomita M."/>
            <person name="Numata K."/>
            <person name="Arakawa K."/>
        </authorList>
    </citation>
    <scope>NUCLEOTIDE SEQUENCE</scope>
</reference>
<keyword evidence="5 10" id="KW-0804">Transcription</keyword>
<keyword evidence="4 8" id="KW-0371">Homeobox</keyword>
<dbReference type="InterPro" id="IPR010982">
    <property type="entry name" value="Lambda_DNA-bd_dom_sf"/>
</dbReference>
<sequence>MESEDSCDEFVEALPSNRSSANLMTNGTVSISPRLKAEQVFQPCSDFQHDNIVTCSSAPPNMVPMGATAVINQAGQLQPGMMAVPDPNNPDQLVVVQNVNGGANMDDSAHKTLINAGSLSSSLQMTKLNNASTNAGMLQHITNTGQMIAPNQLAGMMNLAGLPQVTTLGGLNGIPNINVMNQLTGQTQILQQQPGSTTTCVQNSQMQGPCPQGMVTVNGHPSTVQQNQVGNTPQFILAAGQPIQGIQGAQLLIPTSSGVATQQVITIPVSQLAGNQVVQLVASNGQIFTTTLANLQALTQPVPVPGVCLQHCSFLNTLILKSEEYSDNSLRNTILKDAASGNPQTVQSHPILAPGFANMSGQVASMPQIFTNAAGQLVTLGPQVIAHPMMGGNPTNLMVNPQIAAAQLQQVQQADDKSSITTVTSSGQPAQLPRIQNSSLNAISQAIAMQQQHQQQQNQAAQMQINPVIVTTQLSPIKNQPTSQNCVVAPKLPVQQGSTVSTLTQTVHPQPSVSPDDDCDNGLNQISTISNTEANVVDGINLEEIKDFAKAFKIRRLSLGLTQTQVGQALSATEGPSYSQSAICRFEKLDITPRSAQKIKPVLERWMKEAEERYKNGAHTLTEFIGSEPTKKRKRRTSFTPSALDILNQFFEKNTHPSGVEMTGLAEHLHYDREVVRVWFCNKRQALKNTIKKLKTGPQ</sequence>
<evidence type="ECO:0000256" key="1">
    <source>
        <dbReference type="ARBA" id="ARBA00004123"/>
    </source>
</evidence>
<dbReference type="SMART" id="SM00352">
    <property type="entry name" value="POU"/>
    <property type="match status" value="1"/>
</dbReference>
<dbReference type="InterPro" id="IPR001356">
    <property type="entry name" value="HD"/>
</dbReference>
<evidence type="ECO:0000256" key="7">
    <source>
        <dbReference type="ARBA" id="ARBA00061425"/>
    </source>
</evidence>
<dbReference type="InterPro" id="IPR013847">
    <property type="entry name" value="POU"/>
</dbReference>
<keyword evidence="2" id="KW-0805">Transcription regulation</keyword>
<protein>
    <recommendedName>
        <fullName evidence="10">POU domain protein</fullName>
    </recommendedName>
</protein>
<dbReference type="GO" id="GO:0000981">
    <property type="term" value="F:DNA-binding transcription factor activity, RNA polymerase II-specific"/>
    <property type="evidence" value="ECO:0007669"/>
    <property type="project" value="TreeGrafter"/>
</dbReference>
<evidence type="ECO:0000256" key="5">
    <source>
        <dbReference type="ARBA" id="ARBA00023163"/>
    </source>
</evidence>
<gene>
    <name evidence="13" type="primary">POU6F2</name>
    <name evidence="13" type="ORF">NPIL_66391</name>
</gene>
<dbReference type="Pfam" id="PF00046">
    <property type="entry name" value="Homeodomain"/>
    <property type="match status" value="1"/>
</dbReference>
<dbReference type="PROSITE" id="PS51179">
    <property type="entry name" value="POU_3"/>
    <property type="match status" value="1"/>
</dbReference>
<keyword evidence="14" id="KW-1185">Reference proteome</keyword>
<dbReference type="SMART" id="SM00389">
    <property type="entry name" value="HOX"/>
    <property type="match status" value="1"/>
</dbReference>
<evidence type="ECO:0000256" key="2">
    <source>
        <dbReference type="ARBA" id="ARBA00023015"/>
    </source>
</evidence>
<evidence type="ECO:0000256" key="8">
    <source>
        <dbReference type="PROSITE-ProRule" id="PRU00108"/>
    </source>
</evidence>
<evidence type="ECO:0000256" key="3">
    <source>
        <dbReference type="ARBA" id="ARBA00023125"/>
    </source>
</evidence>
<evidence type="ECO:0000256" key="9">
    <source>
        <dbReference type="RuleBase" id="RU000682"/>
    </source>
</evidence>
<dbReference type="SUPFAM" id="SSF47413">
    <property type="entry name" value="lambda repressor-like DNA-binding domains"/>
    <property type="match status" value="1"/>
</dbReference>
<evidence type="ECO:0000259" key="12">
    <source>
        <dbReference type="PROSITE" id="PS51179"/>
    </source>
</evidence>
<dbReference type="PROSITE" id="PS50071">
    <property type="entry name" value="HOMEOBOX_2"/>
    <property type="match status" value="1"/>
</dbReference>
<evidence type="ECO:0000313" key="13">
    <source>
        <dbReference type="EMBL" id="GFT96346.1"/>
    </source>
</evidence>
<dbReference type="PANTHER" id="PTHR11636">
    <property type="entry name" value="POU DOMAIN"/>
    <property type="match status" value="1"/>
</dbReference>
<evidence type="ECO:0000259" key="11">
    <source>
        <dbReference type="PROSITE" id="PS50071"/>
    </source>
</evidence>
<comment type="caution">
    <text evidence="13">The sequence shown here is derived from an EMBL/GenBank/DDBJ whole genome shotgun (WGS) entry which is preliminary data.</text>
</comment>
<dbReference type="PRINTS" id="PR00028">
    <property type="entry name" value="POUDOMAIN"/>
</dbReference>
<feature type="DNA-binding region" description="Homeobox" evidence="8">
    <location>
        <begin position="632"/>
        <end position="691"/>
    </location>
</feature>
<dbReference type="PANTHER" id="PTHR11636:SF5">
    <property type="entry name" value="POU DOMAIN MOTIF 3, ISOFORM F"/>
    <property type="match status" value="1"/>
</dbReference>
<dbReference type="FunFam" id="1.10.10.60:FF:000051">
    <property type="entry name" value="POU domain protein"/>
    <property type="match status" value="1"/>
</dbReference>
<evidence type="ECO:0000313" key="14">
    <source>
        <dbReference type="Proteomes" id="UP000887013"/>
    </source>
</evidence>
<evidence type="ECO:0000256" key="4">
    <source>
        <dbReference type="ARBA" id="ARBA00023155"/>
    </source>
</evidence>
<dbReference type="PROSITE" id="PS00035">
    <property type="entry name" value="POU_1"/>
    <property type="match status" value="1"/>
</dbReference>
<dbReference type="InterPro" id="IPR000327">
    <property type="entry name" value="POU_dom"/>
</dbReference>
<evidence type="ECO:0000256" key="6">
    <source>
        <dbReference type="ARBA" id="ARBA00023242"/>
    </source>
</evidence>
<dbReference type="EMBL" id="BMAW01121919">
    <property type="protein sequence ID" value="GFT96346.1"/>
    <property type="molecule type" value="Genomic_DNA"/>
</dbReference>
<dbReference type="GO" id="GO:0000978">
    <property type="term" value="F:RNA polymerase II cis-regulatory region sequence-specific DNA binding"/>
    <property type="evidence" value="ECO:0007669"/>
    <property type="project" value="TreeGrafter"/>
</dbReference>
<dbReference type="SUPFAM" id="SSF46689">
    <property type="entry name" value="Homeodomain-like"/>
    <property type="match status" value="1"/>
</dbReference>
<feature type="domain" description="Homeobox" evidence="11">
    <location>
        <begin position="630"/>
        <end position="690"/>
    </location>
</feature>
<keyword evidence="3 8" id="KW-0238">DNA-binding</keyword>
<dbReference type="AlphaFoldDB" id="A0A8X6PYG8"/>
<dbReference type="Gene3D" id="1.10.10.60">
    <property type="entry name" value="Homeodomain-like"/>
    <property type="match status" value="1"/>
</dbReference>
<dbReference type="InterPro" id="IPR009057">
    <property type="entry name" value="Homeodomain-like_sf"/>
</dbReference>